<keyword evidence="2" id="KW-1185">Reference proteome</keyword>
<protein>
    <recommendedName>
        <fullName evidence="3">Curlin associated repeat-containing protein</fullName>
    </recommendedName>
</protein>
<organism evidence="1 2">
    <name type="scientific">Zeaxanthinibacter enoshimensis</name>
    <dbReference type="NCBI Taxonomy" id="392009"/>
    <lineage>
        <taxon>Bacteria</taxon>
        <taxon>Pseudomonadati</taxon>
        <taxon>Bacteroidota</taxon>
        <taxon>Flavobacteriia</taxon>
        <taxon>Flavobacteriales</taxon>
        <taxon>Flavobacteriaceae</taxon>
        <taxon>Zeaxanthinibacter</taxon>
    </lineage>
</organism>
<name>A0A4R6TFP8_9FLAO</name>
<accession>A0A4R6TFP8</accession>
<dbReference type="Proteomes" id="UP000295468">
    <property type="component" value="Unassembled WGS sequence"/>
</dbReference>
<gene>
    <name evidence="1" type="ORF">CLV82_2609</name>
</gene>
<proteinExistence type="predicted"/>
<evidence type="ECO:0008006" key="3">
    <source>
        <dbReference type="Google" id="ProtNLM"/>
    </source>
</evidence>
<evidence type="ECO:0000313" key="2">
    <source>
        <dbReference type="Proteomes" id="UP000295468"/>
    </source>
</evidence>
<dbReference type="OrthoDB" id="1447223at2"/>
<comment type="caution">
    <text evidence="1">The sequence shown here is derived from an EMBL/GenBank/DDBJ whole genome shotgun (WGS) entry which is preliminary data.</text>
</comment>
<evidence type="ECO:0000313" key="1">
    <source>
        <dbReference type="EMBL" id="TDQ29155.1"/>
    </source>
</evidence>
<dbReference type="AlphaFoldDB" id="A0A4R6TFP8"/>
<reference evidence="1 2" key="1">
    <citation type="submission" date="2019-03" db="EMBL/GenBank/DDBJ databases">
        <title>Genomic Encyclopedia of Archaeal and Bacterial Type Strains, Phase II (KMG-II): from individual species to whole genera.</title>
        <authorList>
            <person name="Goeker M."/>
        </authorList>
    </citation>
    <scope>NUCLEOTIDE SEQUENCE [LARGE SCALE GENOMIC DNA]</scope>
    <source>
        <strain evidence="1 2">DSM 18435</strain>
    </source>
</reference>
<sequence>MKYIFKIIFCCVTLYPIYSYGQINGANHAATQAIYSSERLRSVLELPQQQEVNSVEIIQVGAGNESYTMINAQNSQVELIQNGMYNRINLDLTAGTINYNVLQNGDNNFLLEYARKNDNATIRRSVVQNGEKNNLIIHGRNSLSDQMSIQMNGGVTGLIIRNFN</sequence>
<dbReference type="EMBL" id="SNYI01000003">
    <property type="protein sequence ID" value="TDQ29155.1"/>
    <property type="molecule type" value="Genomic_DNA"/>
</dbReference>
<dbReference type="RefSeq" id="WP_133644744.1">
    <property type="nucleotide sequence ID" value="NZ_SNYI01000003.1"/>
</dbReference>